<dbReference type="GO" id="GO:0030422">
    <property type="term" value="P:siRNA processing"/>
    <property type="evidence" value="ECO:0007669"/>
    <property type="project" value="TreeGrafter"/>
</dbReference>
<feature type="domain" description="Helicase C-terminal" evidence="8">
    <location>
        <begin position="51"/>
        <end position="226"/>
    </location>
</feature>
<dbReference type="SMART" id="SM00949">
    <property type="entry name" value="PAZ"/>
    <property type="match status" value="1"/>
</dbReference>
<dbReference type="InterPro" id="IPR048512">
    <property type="entry name" value="Dicer_platform"/>
</dbReference>
<dbReference type="PANTHER" id="PTHR14950:SF37">
    <property type="entry name" value="ENDORIBONUCLEASE DICER"/>
    <property type="match status" value="1"/>
</dbReference>
<dbReference type="SMART" id="SM00490">
    <property type="entry name" value="HELICc"/>
    <property type="match status" value="1"/>
</dbReference>
<evidence type="ECO:0000256" key="2">
    <source>
        <dbReference type="ARBA" id="ARBA00022741"/>
    </source>
</evidence>
<evidence type="ECO:0000256" key="6">
    <source>
        <dbReference type="SAM" id="Phobius"/>
    </source>
</evidence>
<protein>
    <submittedName>
        <fullName evidence="9">Uncharacterized protein</fullName>
    </submittedName>
</protein>
<dbReference type="GO" id="GO:0003677">
    <property type="term" value="F:DNA binding"/>
    <property type="evidence" value="ECO:0007669"/>
    <property type="project" value="InterPro"/>
</dbReference>
<dbReference type="GO" id="GO:0003723">
    <property type="term" value="F:RNA binding"/>
    <property type="evidence" value="ECO:0007669"/>
    <property type="project" value="InterPro"/>
</dbReference>
<keyword evidence="6" id="KW-1133">Transmembrane helix</keyword>
<dbReference type="Pfam" id="PF02170">
    <property type="entry name" value="PAZ"/>
    <property type="match status" value="1"/>
</dbReference>
<feature type="domain" description="PAZ" evidence="7">
    <location>
        <begin position="364"/>
        <end position="461"/>
    </location>
</feature>
<keyword evidence="4" id="KW-0378">Hydrolase</keyword>
<dbReference type="InterPro" id="IPR003100">
    <property type="entry name" value="PAZ_dom"/>
</dbReference>
<dbReference type="GO" id="GO:0004525">
    <property type="term" value="F:ribonuclease III activity"/>
    <property type="evidence" value="ECO:0007669"/>
    <property type="project" value="TreeGrafter"/>
</dbReference>
<comment type="caution">
    <text evidence="9">The sequence shown here is derived from an EMBL/GenBank/DDBJ whole genome shotgun (WGS) entry which is preliminary data.</text>
</comment>
<dbReference type="InterPro" id="IPR048513">
    <property type="entry name" value="Dicer_PBD"/>
</dbReference>
<dbReference type="Gene3D" id="3.40.50.300">
    <property type="entry name" value="P-loop containing nucleotide triphosphate hydrolases"/>
    <property type="match status" value="2"/>
</dbReference>
<dbReference type="PROSITE" id="PS50821">
    <property type="entry name" value="PAZ"/>
    <property type="match status" value="1"/>
</dbReference>
<dbReference type="InterPro" id="IPR027417">
    <property type="entry name" value="P-loop_NTPase"/>
</dbReference>
<dbReference type="PANTHER" id="PTHR14950">
    <property type="entry name" value="DICER-RELATED"/>
    <property type="match status" value="1"/>
</dbReference>
<reference evidence="9" key="1">
    <citation type="journal article" date="2021" name="G3 (Bethesda)">
        <title>Genome and transcriptome analysis of the beet armyworm Spodoptera exigua reveals targets for pest control. .</title>
        <authorList>
            <person name="Simon S."/>
            <person name="Breeschoten T."/>
            <person name="Jansen H.J."/>
            <person name="Dirks R.P."/>
            <person name="Schranz M.E."/>
            <person name="Ros V.I.D."/>
        </authorList>
    </citation>
    <scope>NUCLEOTIDE SEQUENCE</scope>
    <source>
        <strain evidence="9">TB_SE_WUR_2020</strain>
    </source>
</reference>
<evidence type="ECO:0000313" key="10">
    <source>
        <dbReference type="Proteomes" id="UP000814243"/>
    </source>
</evidence>
<dbReference type="GO" id="GO:0005524">
    <property type="term" value="F:ATP binding"/>
    <property type="evidence" value="ECO:0007669"/>
    <property type="project" value="InterPro"/>
</dbReference>
<keyword evidence="3" id="KW-0255">Endonuclease</keyword>
<dbReference type="EMBL" id="JACEFF010000837">
    <property type="protein sequence ID" value="KAH9630166.1"/>
    <property type="molecule type" value="Genomic_DNA"/>
</dbReference>
<dbReference type="SUPFAM" id="SSF52540">
    <property type="entry name" value="P-loop containing nucleoside triphosphate hydrolases"/>
    <property type="match status" value="1"/>
</dbReference>
<evidence type="ECO:0000256" key="1">
    <source>
        <dbReference type="ARBA" id="ARBA00022722"/>
    </source>
</evidence>
<keyword evidence="6" id="KW-0472">Membrane</keyword>
<accession>A0A922S9L0</accession>
<keyword evidence="2" id="KW-0547">Nucleotide-binding</keyword>
<dbReference type="GO" id="GO:0005737">
    <property type="term" value="C:cytoplasm"/>
    <property type="evidence" value="ECO:0007669"/>
    <property type="project" value="TreeGrafter"/>
</dbReference>
<organism evidence="9 10">
    <name type="scientific">Spodoptera exigua</name>
    <name type="common">Beet armyworm</name>
    <name type="synonym">Noctua fulgens</name>
    <dbReference type="NCBI Taxonomy" id="7107"/>
    <lineage>
        <taxon>Eukaryota</taxon>
        <taxon>Metazoa</taxon>
        <taxon>Ecdysozoa</taxon>
        <taxon>Arthropoda</taxon>
        <taxon>Hexapoda</taxon>
        <taxon>Insecta</taxon>
        <taxon>Pterygota</taxon>
        <taxon>Neoptera</taxon>
        <taxon>Endopterygota</taxon>
        <taxon>Lepidoptera</taxon>
        <taxon>Glossata</taxon>
        <taxon>Ditrysia</taxon>
        <taxon>Noctuoidea</taxon>
        <taxon>Noctuidae</taxon>
        <taxon>Amphipyrinae</taxon>
        <taxon>Spodoptera</taxon>
    </lineage>
</organism>
<keyword evidence="6" id="KW-0812">Transmembrane</keyword>
<dbReference type="InterPro" id="IPR006935">
    <property type="entry name" value="Helicase/UvrB_N"/>
</dbReference>
<dbReference type="AlphaFoldDB" id="A0A922S9L0"/>
<dbReference type="GO" id="GO:0031054">
    <property type="term" value="P:pre-miRNA processing"/>
    <property type="evidence" value="ECO:0007669"/>
    <property type="project" value="TreeGrafter"/>
</dbReference>
<evidence type="ECO:0000259" key="8">
    <source>
        <dbReference type="PROSITE" id="PS51194"/>
    </source>
</evidence>
<dbReference type="Pfam" id="PF20931">
    <property type="entry name" value="Dicer_platform"/>
    <property type="match status" value="1"/>
</dbReference>
<feature type="transmembrane region" description="Helical" evidence="6">
    <location>
        <begin position="99"/>
        <end position="115"/>
    </location>
</feature>
<dbReference type="Pfam" id="PF04851">
    <property type="entry name" value="ResIII"/>
    <property type="match status" value="1"/>
</dbReference>
<evidence type="ECO:0000313" key="9">
    <source>
        <dbReference type="EMBL" id="KAH9630166.1"/>
    </source>
</evidence>
<proteinExistence type="predicted"/>
<dbReference type="CDD" id="cd15903">
    <property type="entry name" value="Dicer_PBD"/>
    <property type="match status" value="1"/>
</dbReference>
<dbReference type="Gene3D" id="2.170.260.10">
    <property type="entry name" value="paz domain"/>
    <property type="match status" value="1"/>
</dbReference>
<dbReference type="GO" id="GO:0004530">
    <property type="term" value="F:deoxyribonuclease I activity"/>
    <property type="evidence" value="ECO:0007669"/>
    <property type="project" value="TreeGrafter"/>
</dbReference>
<dbReference type="PROSITE" id="PS51194">
    <property type="entry name" value="HELICASE_CTER"/>
    <property type="match status" value="1"/>
</dbReference>
<dbReference type="Proteomes" id="UP000814243">
    <property type="component" value="Unassembled WGS sequence"/>
</dbReference>
<keyword evidence="1" id="KW-0540">Nuclease</keyword>
<keyword evidence="5" id="KW-0943">RNA-mediated gene silencing</keyword>
<evidence type="ECO:0000259" key="7">
    <source>
        <dbReference type="PROSITE" id="PS50821"/>
    </source>
</evidence>
<dbReference type="InterPro" id="IPR001650">
    <property type="entry name" value="Helicase_C-like"/>
</dbReference>
<dbReference type="GO" id="GO:0005634">
    <property type="term" value="C:nucleus"/>
    <property type="evidence" value="ECO:0007669"/>
    <property type="project" value="TreeGrafter"/>
</dbReference>
<name>A0A922S9L0_SPOEX</name>
<sequence length="583" mass="67368">MEVDEYSEATDEFKARPYQAQLEEIAVKNNTIIYLPTGSGKTYIAVCLIKRFRQALLKPWDQGGKRTFFLVNTVPLVNQQIVKAVKNMISAMIMFLEELGLYGGSLGILAYVILLERLKRKAVTKEEELLYKVAITYCVDDLNCLISTSVIEEGIDIPQCLLVVRFDPPLEYRSYVQSKGRARSSDSTFVILVNIDDKNKFMRSYEEFRYTERLIQRFPMLLNVVLDGEVYYLHIIKSRIAFAEPKDTRENALYKLLQRGEGYGFLTHNPLPTLCEFPMFMTVGEIATSIEVNYAVIKLNDAMFELVKQFHYFLFEQVLAIAKKFIAFEGEVNCMYVVPVKENNGYDIDWNVMTTHDEIAPVQPTSYEERLNINVTPDNYKDCVVTPWYRVLPDRYIVSRVLEYMTPQSQFDSDSYLTFADYYADKYKLEVIGEKSQPLLEVKNISSRMNCLLPRAATINALTDKQKKLVSASQGDDKTNRGFAEVFVAEFCVKYEYPGVLWYKAIMLPSIIHRVFMLLVSHELLSEIADDTGYGTPVRKNSKINNPIDDESGRRPNILSMKESLYHLQQKRLNKDFPWDKFI</sequence>
<dbReference type="InterPro" id="IPR036085">
    <property type="entry name" value="PAZ_dom_sf"/>
</dbReference>
<dbReference type="SUPFAM" id="SSF101690">
    <property type="entry name" value="PAZ domain"/>
    <property type="match status" value="1"/>
</dbReference>
<evidence type="ECO:0000256" key="3">
    <source>
        <dbReference type="ARBA" id="ARBA00022759"/>
    </source>
</evidence>
<dbReference type="Pfam" id="PF00271">
    <property type="entry name" value="Helicase_C"/>
    <property type="match status" value="1"/>
</dbReference>
<dbReference type="GO" id="GO:0006309">
    <property type="term" value="P:apoptotic DNA fragmentation"/>
    <property type="evidence" value="ECO:0007669"/>
    <property type="project" value="TreeGrafter"/>
</dbReference>
<evidence type="ECO:0000256" key="4">
    <source>
        <dbReference type="ARBA" id="ARBA00022801"/>
    </source>
</evidence>
<evidence type="ECO:0000256" key="5">
    <source>
        <dbReference type="ARBA" id="ARBA00023158"/>
    </source>
</evidence>
<gene>
    <name evidence="9" type="ORF">HF086_004872</name>
</gene>